<name>A0AAU2V7W1_9ACTN</name>
<dbReference type="AlphaFoldDB" id="A0AAU2V7W1"/>
<protein>
    <submittedName>
        <fullName evidence="1">Uncharacterized protein</fullName>
    </submittedName>
</protein>
<gene>
    <name evidence="1" type="ORF">OG549_24270</name>
</gene>
<organism evidence="1">
    <name type="scientific">Streptomyces sp. NBC_00003</name>
    <dbReference type="NCBI Taxonomy" id="2903608"/>
    <lineage>
        <taxon>Bacteria</taxon>
        <taxon>Bacillati</taxon>
        <taxon>Actinomycetota</taxon>
        <taxon>Actinomycetes</taxon>
        <taxon>Kitasatosporales</taxon>
        <taxon>Streptomycetaceae</taxon>
        <taxon>Streptomyces</taxon>
    </lineage>
</organism>
<proteinExistence type="predicted"/>
<accession>A0AAU2V7W1</accession>
<evidence type="ECO:0000313" key="1">
    <source>
        <dbReference type="EMBL" id="WTW63513.1"/>
    </source>
</evidence>
<reference evidence="1" key="1">
    <citation type="submission" date="2022-10" db="EMBL/GenBank/DDBJ databases">
        <title>The complete genomes of actinobacterial strains from the NBC collection.</title>
        <authorList>
            <person name="Joergensen T.S."/>
            <person name="Alvarez Arevalo M."/>
            <person name="Sterndorff E.B."/>
            <person name="Faurdal D."/>
            <person name="Vuksanovic O."/>
            <person name="Mourched A.-S."/>
            <person name="Charusanti P."/>
            <person name="Shaw S."/>
            <person name="Blin K."/>
            <person name="Weber T."/>
        </authorList>
    </citation>
    <scope>NUCLEOTIDE SEQUENCE</scope>
    <source>
        <strain evidence="1">NBC_00003</strain>
    </source>
</reference>
<dbReference type="EMBL" id="CP108318">
    <property type="protein sequence ID" value="WTW63513.1"/>
    <property type="molecule type" value="Genomic_DNA"/>
</dbReference>
<sequence>MPKPKSRKWVADPNLLRGRENDRAMNMVGGPEEVQNNPTCYAMAVAVVLAQRDDPAIPDDTWETLTMGDLIQVAPVDPADAEDPT</sequence>